<gene>
    <name evidence="6" type="ORF">FQY79_06980</name>
</gene>
<evidence type="ECO:0000256" key="1">
    <source>
        <dbReference type="ARBA" id="ARBA00023015"/>
    </source>
</evidence>
<dbReference type="Pfam" id="PF21306">
    <property type="entry name" value="TetR_C_40"/>
    <property type="match status" value="1"/>
</dbReference>
<dbReference type="AlphaFoldDB" id="A0A5C5U0Y5"/>
<dbReference type="InterPro" id="IPR036271">
    <property type="entry name" value="Tet_transcr_reg_TetR-rel_C_sf"/>
</dbReference>
<comment type="caution">
    <text evidence="6">The sequence shown here is derived from an EMBL/GenBank/DDBJ whole genome shotgun (WGS) entry which is preliminary data.</text>
</comment>
<dbReference type="GO" id="GO:0003700">
    <property type="term" value="F:DNA-binding transcription factor activity"/>
    <property type="evidence" value="ECO:0007669"/>
    <property type="project" value="TreeGrafter"/>
</dbReference>
<dbReference type="InterPro" id="IPR009057">
    <property type="entry name" value="Homeodomain-like_sf"/>
</dbReference>
<accession>A0A5C5U0Y5</accession>
<keyword evidence="3" id="KW-0804">Transcription</keyword>
<dbReference type="InterPro" id="IPR001647">
    <property type="entry name" value="HTH_TetR"/>
</dbReference>
<organism evidence="6 7">
    <name type="scientific">Luteimonas wenzhouensis</name>
    <dbReference type="NCBI Taxonomy" id="2599615"/>
    <lineage>
        <taxon>Bacteria</taxon>
        <taxon>Pseudomonadati</taxon>
        <taxon>Pseudomonadota</taxon>
        <taxon>Gammaproteobacteria</taxon>
        <taxon>Lysobacterales</taxon>
        <taxon>Lysobacteraceae</taxon>
        <taxon>Luteimonas</taxon>
    </lineage>
</organism>
<dbReference type="SUPFAM" id="SSF48498">
    <property type="entry name" value="Tetracyclin repressor-like, C-terminal domain"/>
    <property type="match status" value="1"/>
</dbReference>
<feature type="DNA-binding region" description="H-T-H motif" evidence="4">
    <location>
        <begin position="42"/>
        <end position="61"/>
    </location>
</feature>
<evidence type="ECO:0000256" key="3">
    <source>
        <dbReference type="ARBA" id="ARBA00023163"/>
    </source>
</evidence>
<evidence type="ECO:0000313" key="6">
    <source>
        <dbReference type="EMBL" id="TWT19586.1"/>
    </source>
</evidence>
<dbReference type="InterPro" id="IPR049513">
    <property type="entry name" value="TetR_C_40"/>
</dbReference>
<keyword evidence="1" id="KW-0805">Transcription regulation</keyword>
<evidence type="ECO:0000259" key="5">
    <source>
        <dbReference type="PROSITE" id="PS50977"/>
    </source>
</evidence>
<dbReference type="PANTHER" id="PTHR30055">
    <property type="entry name" value="HTH-TYPE TRANSCRIPTIONAL REGULATOR RUTR"/>
    <property type="match status" value="1"/>
</dbReference>
<dbReference type="Gene3D" id="1.10.357.10">
    <property type="entry name" value="Tetracycline Repressor, domain 2"/>
    <property type="match status" value="1"/>
</dbReference>
<keyword evidence="2 4" id="KW-0238">DNA-binding</keyword>
<dbReference type="OrthoDB" id="116240at2"/>
<dbReference type="SUPFAM" id="SSF46689">
    <property type="entry name" value="Homeodomain-like"/>
    <property type="match status" value="1"/>
</dbReference>
<dbReference type="GO" id="GO:0000976">
    <property type="term" value="F:transcription cis-regulatory region binding"/>
    <property type="evidence" value="ECO:0007669"/>
    <property type="project" value="TreeGrafter"/>
</dbReference>
<dbReference type="PANTHER" id="PTHR30055:SF234">
    <property type="entry name" value="HTH-TYPE TRANSCRIPTIONAL REGULATOR BETI"/>
    <property type="match status" value="1"/>
</dbReference>
<keyword evidence="7" id="KW-1185">Reference proteome</keyword>
<evidence type="ECO:0000256" key="4">
    <source>
        <dbReference type="PROSITE-ProRule" id="PRU00335"/>
    </source>
</evidence>
<evidence type="ECO:0000256" key="2">
    <source>
        <dbReference type="ARBA" id="ARBA00023125"/>
    </source>
</evidence>
<sequence length="225" mass="24663">MPNESRPAPSRRRPDRRRDRTREALLRAGRALFAQRDVDAVSIDEIVNLADVAKGSFYNHFRDKEAFAREIGAEVRNRVEQAIIAVTADVDDAALHSALALCVFARFATRFRDAARVLYKLNDGSTMAQAPINRNMAEVLERGLSAGRFRDIDLECAVLVVMGLTVITVRHVLEERLATPPAEIARSMAQSMLRALGVPPAQARSLAATAVARIFANGAAVFPDA</sequence>
<feature type="domain" description="HTH tetR-type" evidence="5">
    <location>
        <begin position="19"/>
        <end position="79"/>
    </location>
</feature>
<proteinExistence type="predicted"/>
<name>A0A5C5U0Y5_9GAMM</name>
<dbReference type="InterPro" id="IPR050109">
    <property type="entry name" value="HTH-type_TetR-like_transc_reg"/>
</dbReference>
<reference evidence="6 7" key="1">
    <citation type="submission" date="2019-07" db="EMBL/GenBank/DDBJ databases">
        <title>Luteimonas sp. YD-1 nov., isolated from acidic soil.</title>
        <authorList>
            <person name="Zhou J."/>
        </authorList>
    </citation>
    <scope>NUCLEOTIDE SEQUENCE [LARGE SCALE GENOMIC DNA]</scope>
    <source>
        <strain evidence="6 7">YD-1</strain>
    </source>
</reference>
<dbReference type="Proteomes" id="UP000315949">
    <property type="component" value="Unassembled WGS sequence"/>
</dbReference>
<protein>
    <submittedName>
        <fullName evidence="6">TetR/AcrR family transcriptional regulator</fullName>
    </submittedName>
</protein>
<evidence type="ECO:0000313" key="7">
    <source>
        <dbReference type="Proteomes" id="UP000315949"/>
    </source>
</evidence>
<dbReference type="EMBL" id="VOHE01000003">
    <property type="protein sequence ID" value="TWT19586.1"/>
    <property type="molecule type" value="Genomic_DNA"/>
</dbReference>
<dbReference type="PROSITE" id="PS50977">
    <property type="entry name" value="HTH_TETR_2"/>
    <property type="match status" value="1"/>
</dbReference>
<dbReference type="RefSeq" id="WP_146312130.1">
    <property type="nucleotide sequence ID" value="NZ_VOHE01000003.1"/>
</dbReference>
<dbReference type="Pfam" id="PF00440">
    <property type="entry name" value="TetR_N"/>
    <property type="match status" value="1"/>
</dbReference>